<protein>
    <submittedName>
        <fullName evidence="2">Sodium-and chloride-dependent GABA transporter 2</fullName>
    </submittedName>
</protein>
<keyword evidence="1" id="KW-0472">Membrane</keyword>
<feature type="transmembrane region" description="Helical" evidence="1">
    <location>
        <begin position="15"/>
        <end position="35"/>
    </location>
</feature>
<keyword evidence="1" id="KW-1133">Transmembrane helix</keyword>
<dbReference type="AlphaFoldDB" id="V8PCC2"/>
<accession>V8PCC2</accession>
<proteinExistence type="predicted"/>
<evidence type="ECO:0000313" key="3">
    <source>
        <dbReference type="Proteomes" id="UP000018936"/>
    </source>
</evidence>
<reference evidence="2 3" key="1">
    <citation type="journal article" date="2013" name="Proc. Natl. Acad. Sci. U.S.A.">
        <title>The king cobra genome reveals dynamic gene evolution and adaptation in the snake venom system.</title>
        <authorList>
            <person name="Vonk F.J."/>
            <person name="Casewell N.R."/>
            <person name="Henkel C.V."/>
            <person name="Heimberg A.M."/>
            <person name="Jansen H.J."/>
            <person name="McCleary R.J."/>
            <person name="Kerkkamp H.M."/>
            <person name="Vos R.A."/>
            <person name="Guerreiro I."/>
            <person name="Calvete J.J."/>
            <person name="Wuster W."/>
            <person name="Woods A.E."/>
            <person name="Logan J.M."/>
            <person name="Harrison R.A."/>
            <person name="Castoe T.A."/>
            <person name="de Koning A.P."/>
            <person name="Pollock D.D."/>
            <person name="Yandell M."/>
            <person name="Calderon D."/>
            <person name="Renjifo C."/>
            <person name="Currier R.B."/>
            <person name="Salgado D."/>
            <person name="Pla D."/>
            <person name="Sanz L."/>
            <person name="Hyder A.S."/>
            <person name="Ribeiro J.M."/>
            <person name="Arntzen J.W."/>
            <person name="van den Thillart G.E."/>
            <person name="Boetzer M."/>
            <person name="Pirovano W."/>
            <person name="Dirks R.P."/>
            <person name="Spaink H.P."/>
            <person name="Duboule D."/>
            <person name="McGlinn E."/>
            <person name="Kini R.M."/>
            <person name="Richardson M.K."/>
        </authorList>
    </citation>
    <scope>NUCLEOTIDE SEQUENCE</scope>
    <source>
        <tissue evidence="2">Blood</tissue>
    </source>
</reference>
<dbReference type="EMBL" id="AZIM01000290">
    <property type="protein sequence ID" value="ETE71970.1"/>
    <property type="molecule type" value="Genomic_DNA"/>
</dbReference>
<keyword evidence="3" id="KW-1185">Reference proteome</keyword>
<keyword evidence="1" id="KW-0812">Transmembrane</keyword>
<organism evidence="2 3">
    <name type="scientific">Ophiophagus hannah</name>
    <name type="common">King cobra</name>
    <name type="synonym">Naja hannah</name>
    <dbReference type="NCBI Taxonomy" id="8665"/>
    <lineage>
        <taxon>Eukaryota</taxon>
        <taxon>Metazoa</taxon>
        <taxon>Chordata</taxon>
        <taxon>Craniata</taxon>
        <taxon>Vertebrata</taxon>
        <taxon>Euteleostomi</taxon>
        <taxon>Lepidosauria</taxon>
        <taxon>Squamata</taxon>
        <taxon>Bifurcata</taxon>
        <taxon>Unidentata</taxon>
        <taxon>Episquamata</taxon>
        <taxon>Toxicofera</taxon>
        <taxon>Serpentes</taxon>
        <taxon>Colubroidea</taxon>
        <taxon>Elapidae</taxon>
        <taxon>Elapinae</taxon>
        <taxon>Ophiophagus</taxon>
    </lineage>
</organism>
<dbReference type="Proteomes" id="UP000018936">
    <property type="component" value="Unassembled WGS sequence"/>
</dbReference>
<comment type="caution">
    <text evidence="2">The sequence shown here is derived from an EMBL/GenBank/DDBJ whole genome shotgun (WGS) entry which is preliminary data.</text>
</comment>
<name>V8PCC2_OPHHA</name>
<evidence type="ECO:0000256" key="1">
    <source>
        <dbReference type="SAM" id="Phobius"/>
    </source>
</evidence>
<sequence length="120" mass="13246">MYPGILRKKNRRETLILLVSILSYFVGLVMITEGWHSTSVTTSSGSARFMRVCSIWNSPSVASSVCKTADAWKSAGLHKAAEMENLEIKHRLEPGQVVCFQLLFGAPGSPEWAEPVESHP</sequence>
<gene>
    <name evidence="2" type="primary">Slc6a13</name>
    <name evidence="2" type="ORF">L345_02209</name>
</gene>
<evidence type="ECO:0000313" key="2">
    <source>
        <dbReference type="EMBL" id="ETE71970.1"/>
    </source>
</evidence>
<feature type="non-terminal residue" evidence="2">
    <location>
        <position position="1"/>
    </location>
</feature>